<evidence type="ECO:0000313" key="2">
    <source>
        <dbReference type="Proteomes" id="UP000285310"/>
    </source>
</evidence>
<gene>
    <name evidence="1" type="ORF">SAJA_08345</name>
</gene>
<organism evidence="1 2">
    <name type="scientific">Salinisphaera japonica YTM-1</name>
    <dbReference type="NCBI Taxonomy" id="1209778"/>
    <lineage>
        <taxon>Bacteria</taxon>
        <taxon>Pseudomonadati</taxon>
        <taxon>Pseudomonadota</taxon>
        <taxon>Gammaproteobacteria</taxon>
        <taxon>Salinisphaerales</taxon>
        <taxon>Salinisphaeraceae</taxon>
        <taxon>Salinisphaera</taxon>
    </lineage>
</organism>
<evidence type="ECO:0000313" key="1">
    <source>
        <dbReference type="EMBL" id="ROO28146.1"/>
    </source>
</evidence>
<dbReference type="EMBL" id="AYKG01000023">
    <property type="protein sequence ID" value="ROO28146.1"/>
    <property type="molecule type" value="Genomic_DNA"/>
</dbReference>
<dbReference type="RefSeq" id="WP_123658183.1">
    <property type="nucleotide sequence ID" value="NZ_AYKG01000023.1"/>
</dbReference>
<comment type="caution">
    <text evidence="1">The sequence shown here is derived from an EMBL/GenBank/DDBJ whole genome shotgun (WGS) entry which is preliminary data.</text>
</comment>
<reference evidence="1 2" key="1">
    <citation type="submission" date="2013-10" db="EMBL/GenBank/DDBJ databases">
        <title>Salinisphaera japonica YTM-1 Genome Sequencing.</title>
        <authorList>
            <person name="Lai Q."/>
            <person name="Li C."/>
            <person name="Shao Z."/>
        </authorList>
    </citation>
    <scope>NUCLEOTIDE SEQUENCE [LARGE SCALE GENOMIC DNA]</scope>
    <source>
        <strain evidence="1 2">YTM-1</strain>
    </source>
</reference>
<keyword evidence="2" id="KW-1185">Reference proteome</keyword>
<dbReference type="AlphaFoldDB" id="A0A423PRA9"/>
<protein>
    <submittedName>
        <fullName evidence="1">Uncharacterized protein</fullName>
    </submittedName>
</protein>
<dbReference type="Proteomes" id="UP000285310">
    <property type="component" value="Unassembled WGS sequence"/>
</dbReference>
<sequence>MSYEVTYRLPESGEIQPVQLIKLVNSDGKDVTTRFKAWTKSSRVSMNTADELSEAIINFREFESDDS</sequence>
<proteinExistence type="predicted"/>
<name>A0A423PRA9_9GAMM</name>
<accession>A0A423PRA9</accession>
<dbReference type="InParanoid" id="A0A423PRA9"/>